<sequence>MVQKPQGGWGAPLPPAPTLDPTLIRIYMGRYKIALDLGGAILYLHTETDRCVVHGDIKPANIMLDMSSNTKLGEPRTTQVVAGTLGYIGAAPWSDVYNFGVVLLEIACSGRPTGTGQGQPKKEASTTTLVNRVHLMYDWNTILDAMDGWLGGVFDERPDQSLRPSIAQAMDVLRYANLEIPVLPTVGQCGKIHVLEELAYGGHSAEDDGDGPPRKARKPSCGLIADGISPLIAAKNAIKEIDLNAEALEVDHTNSPIIQKQAKQGKYARSPWDFTPVSWLHWYHSCTARRDAFPHHMRPCIDMNPAPIAGHEACYESTMFPHLGLDIKPARLVMAQLRARASFWLELAHYKTSWLVIKQVELEPSH</sequence>
<keyword evidence="2" id="KW-0067">ATP-binding</keyword>
<evidence type="ECO:0000313" key="4">
    <source>
        <dbReference type="EMBL" id="KAF8743945.1"/>
    </source>
</evidence>
<name>A0A835FD17_9POAL</name>
<dbReference type="Proteomes" id="UP000636709">
    <property type="component" value="Unassembled WGS sequence"/>
</dbReference>
<dbReference type="InterPro" id="IPR011009">
    <property type="entry name" value="Kinase-like_dom_sf"/>
</dbReference>
<organism evidence="4 5">
    <name type="scientific">Digitaria exilis</name>
    <dbReference type="NCBI Taxonomy" id="1010633"/>
    <lineage>
        <taxon>Eukaryota</taxon>
        <taxon>Viridiplantae</taxon>
        <taxon>Streptophyta</taxon>
        <taxon>Embryophyta</taxon>
        <taxon>Tracheophyta</taxon>
        <taxon>Spermatophyta</taxon>
        <taxon>Magnoliopsida</taxon>
        <taxon>Liliopsida</taxon>
        <taxon>Poales</taxon>
        <taxon>Poaceae</taxon>
        <taxon>PACMAD clade</taxon>
        <taxon>Panicoideae</taxon>
        <taxon>Panicodae</taxon>
        <taxon>Paniceae</taxon>
        <taxon>Anthephorinae</taxon>
        <taxon>Digitaria</taxon>
    </lineage>
</organism>
<accession>A0A835FD17</accession>
<evidence type="ECO:0000256" key="2">
    <source>
        <dbReference type="ARBA" id="ARBA00022840"/>
    </source>
</evidence>
<evidence type="ECO:0000256" key="1">
    <source>
        <dbReference type="ARBA" id="ARBA00022741"/>
    </source>
</evidence>
<dbReference type="SUPFAM" id="SSF56112">
    <property type="entry name" value="Protein kinase-like (PK-like)"/>
    <property type="match status" value="1"/>
</dbReference>
<dbReference type="PANTHER" id="PTHR27007">
    <property type="match status" value="1"/>
</dbReference>
<feature type="domain" description="Protein kinase" evidence="3">
    <location>
        <begin position="1"/>
        <end position="178"/>
    </location>
</feature>
<dbReference type="GO" id="GO:0005524">
    <property type="term" value="F:ATP binding"/>
    <property type="evidence" value="ECO:0007669"/>
    <property type="project" value="UniProtKB-KW"/>
</dbReference>
<proteinExistence type="predicted"/>
<dbReference type="InterPro" id="IPR000719">
    <property type="entry name" value="Prot_kinase_dom"/>
</dbReference>
<comment type="caution">
    <text evidence="4">The sequence shown here is derived from an EMBL/GenBank/DDBJ whole genome shotgun (WGS) entry which is preliminary data.</text>
</comment>
<evidence type="ECO:0000259" key="3">
    <source>
        <dbReference type="PROSITE" id="PS50011"/>
    </source>
</evidence>
<dbReference type="GO" id="GO:0004672">
    <property type="term" value="F:protein kinase activity"/>
    <property type="evidence" value="ECO:0007669"/>
    <property type="project" value="InterPro"/>
</dbReference>
<protein>
    <recommendedName>
        <fullName evidence="3">Protein kinase domain-containing protein</fullName>
    </recommendedName>
</protein>
<dbReference type="InterPro" id="IPR050528">
    <property type="entry name" value="L-type_Lectin-RKs"/>
</dbReference>
<dbReference type="OrthoDB" id="1741172at2759"/>
<reference evidence="4" key="1">
    <citation type="submission" date="2020-07" db="EMBL/GenBank/DDBJ databases">
        <title>Genome sequence and genetic diversity analysis of an under-domesticated orphan crop, white fonio (Digitaria exilis).</title>
        <authorList>
            <person name="Bennetzen J.L."/>
            <person name="Chen S."/>
            <person name="Ma X."/>
            <person name="Wang X."/>
            <person name="Yssel A.E.J."/>
            <person name="Chaluvadi S.R."/>
            <person name="Johnson M."/>
            <person name="Gangashetty P."/>
            <person name="Hamidou F."/>
            <person name="Sanogo M.D."/>
            <person name="Zwaenepoel A."/>
            <person name="Wallace J."/>
            <person name="Van De Peer Y."/>
            <person name="Van Deynze A."/>
        </authorList>
    </citation>
    <scope>NUCLEOTIDE SEQUENCE</scope>
    <source>
        <tissue evidence="4">Leaves</tissue>
    </source>
</reference>
<dbReference type="EMBL" id="JACEFO010001256">
    <property type="protein sequence ID" value="KAF8743945.1"/>
    <property type="molecule type" value="Genomic_DNA"/>
</dbReference>
<dbReference type="PROSITE" id="PS50011">
    <property type="entry name" value="PROTEIN_KINASE_DOM"/>
    <property type="match status" value="1"/>
</dbReference>
<keyword evidence="5" id="KW-1185">Reference proteome</keyword>
<keyword evidence="1" id="KW-0547">Nucleotide-binding</keyword>
<dbReference type="InterPro" id="IPR008271">
    <property type="entry name" value="Ser/Thr_kinase_AS"/>
</dbReference>
<dbReference type="Gene3D" id="1.10.510.10">
    <property type="entry name" value="Transferase(Phosphotransferase) domain 1"/>
    <property type="match status" value="1"/>
</dbReference>
<dbReference type="PROSITE" id="PS00108">
    <property type="entry name" value="PROTEIN_KINASE_ST"/>
    <property type="match status" value="1"/>
</dbReference>
<dbReference type="AlphaFoldDB" id="A0A835FD17"/>
<gene>
    <name evidence="4" type="ORF">HU200_013500</name>
</gene>
<evidence type="ECO:0000313" key="5">
    <source>
        <dbReference type="Proteomes" id="UP000636709"/>
    </source>
</evidence>